<protein>
    <submittedName>
        <fullName evidence="2">Uncharacterized protein</fullName>
    </submittedName>
</protein>
<accession>A0A371IF13</accession>
<gene>
    <name evidence="2" type="ORF">CR513_01471</name>
</gene>
<sequence>MILKDDGDIDSESSQEEALTLGREGYSSEDVPYERDLLMRENIFYSKCMVNGKCYSLIIDGGSNVNVPSLRLVEKLCLPTIPYPEPCKLQWLSEKGEMIVDKQVNFELTLDKYKDEIFCDVVPMEATHILLGRP</sequence>
<evidence type="ECO:0000313" key="3">
    <source>
        <dbReference type="Proteomes" id="UP000257109"/>
    </source>
</evidence>
<dbReference type="PANTHER" id="PTHR35046">
    <property type="entry name" value="ZINC KNUCKLE (CCHC-TYPE) FAMILY PROTEIN"/>
    <property type="match status" value="1"/>
</dbReference>
<dbReference type="Gene3D" id="2.40.70.10">
    <property type="entry name" value="Acid Proteases"/>
    <property type="match status" value="1"/>
</dbReference>
<reference evidence="2" key="1">
    <citation type="submission" date="2018-05" db="EMBL/GenBank/DDBJ databases">
        <title>Draft genome of Mucuna pruriens seed.</title>
        <authorList>
            <person name="Nnadi N.E."/>
            <person name="Vos R."/>
            <person name="Hasami M.H."/>
            <person name="Devisetty U.K."/>
            <person name="Aguiy J.C."/>
        </authorList>
    </citation>
    <scope>NUCLEOTIDE SEQUENCE [LARGE SCALE GENOMIC DNA]</scope>
    <source>
        <strain evidence="2">JCA_2017</strain>
    </source>
</reference>
<dbReference type="PANTHER" id="PTHR35046:SF9">
    <property type="entry name" value="RNA-DIRECTED DNA POLYMERASE"/>
    <property type="match status" value="1"/>
</dbReference>
<dbReference type="AlphaFoldDB" id="A0A371IF13"/>
<organism evidence="2 3">
    <name type="scientific">Mucuna pruriens</name>
    <name type="common">Velvet bean</name>
    <name type="synonym">Dolichos pruriens</name>
    <dbReference type="NCBI Taxonomy" id="157652"/>
    <lineage>
        <taxon>Eukaryota</taxon>
        <taxon>Viridiplantae</taxon>
        <taxon>Streptophyta</taxon>
        <taxon>Embryophyta</taxon>
        <taxon>Tracheophyta</taxon>
        <taxon>Spermatophyta</taxon>
        <taxon>Magnoliopsida</taxon>
        <taxon>eudicotyledons</taxon>
        <taxon>Gunneridae</taxon>
        <taxon>Pentapetalae</taxon>
        <taxon>rosids</taxon>
        <taxon>fabids</taxon>
        <taxon>Fabales</taxon>
        <taxon>Fabaceae</taxon>
        <taxon>Papilionoideae</taxon>
        <taxon>50 kb inversion clade</taxon>
        <taxon>NPAAA clade</taxon>
        <taxon>indigoferoid/millettioid clade</taxon>
        <taxon>Phaseoleae</taxon>
        <taxon>Mucuna</taxon>
    </lineage>
</organism>
<dbReference type="Proteomes" id="UP000257109">
    <property type="component" value="Unassembled WGS sequence"/>
</dbReference>
<dbReference type="InterPro" id="IPR021109">
    <property type="entry name" value="Peptidase_aspartic_dom_sf"/>
</dbReference>
<keyword evidence="3" id="KW-1185">Reference proteome</keyword>
<proteinExistence type="predicted"/>
<evidence type="ECO:0000256" key="1">
    <source>
        <dbReference type="SAM" id="MobiDB-lite"/>
    </source>
</evidence>
<name>A0A371IF13_MUCPR</name>
<dbReference type="CDD" id="cd00303">
    <property type="entry name" value="retropepsin_like"/>
    <property type="match status" value="1"/>
</dbReference>
<evidence type="ECO:0000313" key="2">
    <source>
        <dbReference type="EMBL" id="RDY13583.1"/>
    </source>
</evidence>
<comment type="caution">
    <text evidence="2">The sequence shown here is derived from an EMBL/GenBank/DDBJ whole genome shotgun (WGS) entry which is preliminary data.</text>
</comment>
<feature type="region of interest" description="Disordered" evidence="1">
    <location>
        <begin position="1"/>
        <end position="21"/>
    </location>
</feature>
<dbReference type="EMBL" id="QJKJ01000249">
    <property type="protein sequence ID" value="RDY13583.1"/>
    <property type="molecule type" value="Genomic_DNA"/>
</dbReference>
<dbReference type="OrthoDB" id="1747743at2759"/>
<feature type="non-terminal residue" evidence="2">
    <location>
        <position position="1"/>
    </location>
</feature>